<dbReference type="InterPro" id="IPR057657">
    <property type="entry name" value="MAT1_CAK-anch"/>
</dbReference>
<dbReference type="Pfam" id="PF25811">
    <property type="entry name" value="CAK-anch_MAT1"/>
    <property type="match status" value="1"/>
</dbReference>
<gene>
    <name evidence="9" type="primary">Mat1</name>
</gene>
<dbReference type="AlphaFoldDB" id="A0A3G1CIW7"/>
<evidence type="ECO:0000256" key="4">
    <source>
        <dbReference type="ARBA" id="ARBA00023242"/>
    </source>
</evidence>
<name>A0A3G1CIW7_PENMO</name>
<keyword evidence="9" id="KW-0808">Transferase</keyword>
<keyword evidence="2" id="KW-0479">Metal-binding</keyword>
<evidence type="ECO:0000313" key="9">
    <source>
        <dbReference type="EMBL" id="ALM23456.1"/>
    </source>
</evidence>
<dbReference type="InterPro" id="IPR004575">
    <property type="entry name" value="MAT1/Tfb3"/>
</dbReference>
<accession>A0A3G1CIW7</accession>
<sequence>MGDYYDSSYEVQCPVCKGTKYRNPQMKLMVNVCGHPQCDACVRMNFIKESAQCYECNIVLKRSKFRVQMFEDPLVEKEIDIRRKVMRIYNKSEEDFETADEWNLYLEEIEEIVFNITNDINRLEMEKKIENYERMNKDEIRRNYSKKSKELEEIDKQIDADMMREMERKKWQEEENERSKISRERNKTSLLQDLMASDGDASLIVQSHAERLKVEQQKEEQVKKEKEILRRQQIMAQEFSSGVKIGFAGISAPIKVQKEQQYEYEPPNLPPSLPAPTWDELESGGYLNHVRRASPSAVAGGYTEHYACLRALQDFMSSHMLIPRSKEQEV</sequence>
<evidence type="ECO:0000259" key="7">
    <source>
        <dbReference type="Pfam" id="PF17121"/>
    </source>
</evidence>
<keyword evidence="4" id="KW-0539">Nucleus</keyword>
<keyword evidence="2" id="KW-0863">Zinc-finger</keyword>
<organism evidence="9">
    <name type="scientific">Penaeus monodon</name>
    <name type="common">Giant tiger prawn</name>
    <dbReference type="NCBI Taxonomy" id="6687"/>
    <lineage>
        <taxon>Eukaryota</taxon>
        <taxon>Metazoa</taxon>
        <taxon>Ecdysozoa</taxon>
        <taxon>Arthropoda</taxon>
        <taxon>Crustacea</taxon>
        <taxon>Multicrustacea</taxon>
        <taxon>Malacostraca</taxon>
        <taxon>Eumalacostraca</taxon>
        <taxon>Eucarida</taxon>
        <taxon>Decapoda</taxon>
        <taxon>Dendrobranchiata</taxon>
        <taxon>Penaeoidea</taxon>
        <taxon>Penaeidae</taxon>
        <taxon>Penaeus</taxon>
    </lineage>
</organism>
<dbReference type="GO" id="GO:0016301">
    <property type="term" value="F:kinase activity"/>
    <property type="evidence" value="ECO:0007669"/>
    <property type="project" value="UniProtKB-KW"/>
</dbReference>
<evidence type="ECO:0000256" key="3">
    <source>
        <dbReference type="ARBA" id="ARBA00022833"/>
    </source>
</evidence>
<feature type="domain" description="MAT1 C-terminal CAK anchor" evidence="8">
    <location>
        <begin position="275"/>
        <end position="317"/>
    </location>
</feature>
<dbReference type="OrthoDB" id="5963at2759"/>
<evidence type="ECO:0000256" key="2">
    <source>
        <dbReference type="ARBA" id="ARBA00022771"/>
    </source>
</evidence>
<dbReference type="EMBL" id="KP657569">
    <property type="protein sequence ID" value="ALM23456.1"/>
    <property type="molecule type" value="mRNA"/>
</dbReference>
<dbReference type="Gene3D" id="3.30.40.10">
    <property type="entry name" value="Zinc/RING finger domain, C3HC4 (zinc finger)"/>
    <property type="match status" value="1"/>
</dbReference>
<dbReference type="GO" id="GO:0006357">
    <property type="term" value="P:regulation of transcription by RNA polymerase II"/>
    <property type="evidence" value="ECO:0007669"/>
    <property type="project" value="TreeGrafter"/>
</dbReference>
<comment type="subcellular location">
    <subcellularLocation>
        <location evidence="1">Nucleus</location>
    </subcellularLocation>
</comment>
<feature type="coiled-coil region" evidence="5">
    <location>
        <begin position="205"/>
        <end position="232"/>
    </location>
</feature>
<feature type="coiled-coil region" evidence="5">
    <location>
        <begin position="106"/>
        <end position="157"/>
    </location>
</feature>
<protein>
    <submittedName>
        <fullName evidence="9">CDK-activating kinase assembly factor MAT1</fullName>
    </submittedName>
</protein>
<dbReference type="NCBIfam" id="TIGR00570">
    <property type="entry name" value="cdk7"/>
    <property type="match status" value="1"/>
</dbReference>
<dbReference type="GO" id="GO:0005675">
    <property type="term" value="C:transcription factor TFIIH holo complex"/>
    <property type="evidence" value="ECO:0007669"/>
    <property type="project" value="InterPro"/>
</dbReference>
<dbReference type="GO" id="GO:0006289">
    <property type="term" value="P:nucleotide-excision repair"/>
    <property type="evidence" value="ECO:0007669"/>
    <property type="project" value="InterPro"/>
</dbReference>
<evidence type="ECO:0000259" key="6">
    <source>
        <dbReference type="Pfam" id="PF06391"/>
    </source>
</evidence>
<evidence type="ECO:0000259" key="8">
    <source>
        <dbReference type="Pfam" id="PF25811"/>
    </source>
</evidence>
<feature type="domain" description="MAT1 centre" evidence="6">
    <location>
        <begin position="60"/>
        <end position="266"/>
    </location>
</feature>
<keyword evidence="3" id="KW-0862">Zinc</keyword>
<dbReference type="SUPFAM" id="SSF57850">
    <property type="entry name" value="RING/U-box"/>
    <property type="match status" value="1"/>
</dbReference>
<dbReference type="GO" id="GO:0061575">
    <property type="term" value="F:cyclin-dependent protein serine/threonine kinase activator activity"/>
    <property type="evidence" value="ECO:0007669"/>
    <property type="project" value="InterPro"/>
</dbReference>
<dbReference type="InterPro" id="IPR015877">
    <property type="entry name" value="MAT1_centre"/>
</dbReference>
<dbReference type="InterPro" id="IPR001841">
    <property type="entry name" value="Znf_RING"/>
</dbReference>
<dbReference type="GO" id="GO:0008270">
    <property type="term" value="F:zinc ion binding"/>
    <property type="evidence" value="ECO:0007669"/>
    <property type="project" value="UniProtKB-KW"/>
</dbReference>
<dbReference type="InterPro" id="IPR013083">
    <property type="entry name" value="Znf_RING/FYVE/PHD"/>
</dbReference>
<dbReference type="PANTHER" id="PTHR12683">
    <property type="entry name" value="CDK-ACTIVATING KINASE ASSEMBLY FACTOR MAT1"/>
    <property type="match status" value="1"/>
</dbReference>
<reference evidence="9" key="1">
    <citation type="journal article" date="2016" name="Genet. Mol. Res.">
        <title>Molecular cloning and expression analysis of MAT1 gene in black tiger shrimp (Penaeus monodon).</title>
        <authorList>
            <person name="Wang Y."/>
            <person name="Fu M.J."/>
            <person name="Zhao C."/>
            <person name="Bao W.Y."/>
            <person name="Zhou F.L."/>
            <person name="Yang Q.B."/>
            <person name="Jiang S.G."/>
            <person name="Qiu L.H."/>
        </authorList>
    </citation>
    <scope>NUCLEOTIDE SEQUENCE</scope>
</reference>
<dbReference type="Pfam" id="PF06391">
    <property type="entry name" value="MAT1"/>
    <property type="match status" value="1"/>
</dbReference>
<evidence type="ECO:0000256" key="5">
    <source>
        <dbReference type="SAM" id="Coils"/>
    </source>
</evidence>
<feature type="domain" description="RING-type" evidence="7">
    <location>
        <begin position="12"/>
        <end position="53"/>
    </location>
</feature>
<proteinExistence type="evidence at transcript level"/>
<keyword evidence="5" id="KW-0175">Coiled coil</keyword>
<keyword evidence="9" id="KW-0418">Kinase</keyword>
<dbReference type="Pfam" id="PF17121">
    <property type="entry name" value="zf-C3HC4_5"/>
    <property type="match status" value="1"/>
</dbReference>
<evidence type="ECO:0000256" key="1">
    <source>
        <dbReference type="ARBA" id="ARBA00004123"/>
    </source>
</evidence>
<dbReference type="PANTHER" id="PTHR12683:SF13">
    <property type="entry name" value="CDK-ACTIVATING KINASE ASSEMBLY FACTOR MAT1"/>
    <property type="match status" value="1"/>
</dbReference>